<dbReference type="PANTHER" id="PTHR34605:SF4">
    <property type="entry name" value="DNA ADENINE METHYLTRANSFERASE"/>
    <property type="match status" value="1"/>
</dbReference>
<dbReference type="InterPro" id="IPR052925">
    <property type="entry name" value="Phage_Integrase-like_Recomb"/>
</dbReference>
<dbReference type="GO" id="GO:0003677">
    <property type="term" value="F:DNA binding"/>
    <property type="evidence" value="ECO:0007669"/>
    <property type="project" value="UniProtKB-KW"/>
</dbReference>
<dbReference type="GO" id="GO:0006310">
    <property type="term" value="P:DNA recombination"/>
    <property type="evidence" value="ECO:0007669"/>
    <property type="project" value="UniProtKB-KW"/>
</dbReference>
<evidence type="ECO:0000313" key="5">
    <source>
        <dbReference type="Proteomes" id="UP000249185"/>
    </source>
</evidence>
<dbReference type="GO" id="GO:0015074">
    <property type="term" value="P:DNA integration"/>
    <property type="evidence" value="ECO:0007669"/>
    <property type="project" value="InterPro"/>
</dbReference>
<dbReference type="Proteomes" id="UP000249185">
    <property type="component" value="Unassembled WGS sequence"/>
</dbReference>
<evidence type="ECO:0000256" key="2">
    <source>
        <dbReference type="ARBA" id="ARBA00023172"/>
    </source>
</evidence>
<protein>
    <submittedName>
        <fullName evidence="4">Integrase</fullName>
    </submittedName>
</protein>
<dbReference type="PROSITE" id="PS51898">
    <property type="entry name" value="TYR_RECOMBINASE"/>
    <property type="match status" value="1"/>
</dbReference>
<dbReference type="Gene3D" id="1.10.443.10">
    <property type="entry name" value="Intergrase catalytic core"/>
    <property type="match status" value="1"/>
</dbReference>
<feature type="domain" description="Tyr recombinase" evidence="3">
    <location>
        <begin position="113"/>
        <end position="301"/>
    </location>
</feature>
<dbReference type="EMBL" id="QFPW01000003">
    <property type="protein sequence ID" value="PZQ50743.1"/>
    <property type="molecule type" value="Genomic_DNA"/>
</dbReference>
<organism evidence="4 5">
    <name type="scientific">Rhodovulum sulfidophilum</name>
    <name type="common">Rhodobacter sulfidophilus</name>
    <dbReference type="NCBI Taxonomy" id="35806"/>
    <lineage>
        <taxon>Bacteria</taxon>
        <taxon>Pseudomonadati</taxon>
        <taxon>Pseudomonadota</taxon>
        <taxon>Alphaproteobacteria</taxon>
        <taxon>Rhodobacterales</taxon>
        <taxon>Paracoccaceae</taxon>
        <taxon>Rhodovulum</taxon>
    </lineage>
</organism>
<dbReference type="InterPro" id="IPR002104">
    <property type="entry name" value="Integrase_catalytic"/>
</dbReference>
<dbReference type="Gene3D" id="1.10.150.130">
    <property type="match status" value="1"/>
</dbReference>
<dbReference type="InterPro" id="IPR011010">
    <property type="entry name" value="DNA_brk_join_enz"/>
</dbReference>
<dbReference type="InterPro" id="IPR013762">
    <property type="entry name" value="Integrase-like_cat_sf"/>
</dbReference>
<dbReference type="SUPFAM" id="SSF56349">
    <property type="entry name" value="DNA breaking-rejoining enzymes"/>
    <property type="match status" value="1"/>
</dbReference>
<dbReference type="PANTHER" id="PTHR34605">
    <property type="entry name" value="PHAGE_INTEGRASE DOMAIN-CONTAINING PROTEIN"/>
    <property type="match status" value="1"/>
</dbReference>
<sequence length="301" mass="32195">MSSSPLGAPPEAAGGEAMAANTRRAYANDWARFTRWCRARGAEALPPDPRLIGLYLADGAAPGGARLSVTSLERALSGLVWNYRARGLVLDRADPRLAAVLAGIRGGQATPPRRKEPLAAEEILAMAATLPRDLRGLRDRAILLLGFAGGLRRSELVGLDRARGPDSQGWVEILPEGALLTLRGKPGWREVAIGRGASERSCPVLALESWLRFGRIEAGAVFRRVSRDGARALPGRLSDRHVARLVKATVRAAGLRPELSEAERDALYAGHSLRMGLASQAGAAEVEADRFRVNRTRAAGL</sequence>
<accession>A0A2W5Q7R0</accession>
<evidence type="ECO:0000256" key="1">
    <source>
        <dbReference type="ARBA" id="ARBA00023125"/>
    </source>
</evidence>
<dbReference type="SUPFAM" id="SSF47823">
    <property type="entry name" value="lambda integrase-like, N-terminal domain"/>
    <property type="match status" value="1"/>
</dbReference>
<dbReference type="InterPro" id="IPR010998">
    <property type="entry name" value="Integrase_recombinase_N"/>
</dbReference>
<gene>
    <name evidence="4" type="ORF">DI556_06395</name>
</gene>
<comment type="caution">
    <text evidence="4">The sequence shown here is derived from an EMBL/GenBank/DDBJ whole genome shotgun (WGS) entry which is preliminary data.</text>
</comment>
<evidence type="ECO:0000313" key="4">
    <source>
        <dbReference type="EMBL" id="PZQ50743.1"/>
    </source>
</evidence>
<proteinExistence type="predicted"/>
<evidence type="ECO:0000259" key="3">
    <source>
        <dbReference type="PROSITE" id="PS51898"/>
    </source>
</evidence>
<keyword evidence="1" id="KW-0238">DNA-binding</keyword>
<reference evidence="4 5" key="1">
    <citation type="submission" date="2017-08" db="EMBL/GenBank/DDBJ databases">
        <title>Infants hospitalized years apart are colonized by the same room-sourced microbial strains.</title>
        <authorList>
            <person name="Brooks B."/>
            <person name="Olm M.R."/>
            <person name="Firek B.A."/>
            <person name="Baker R."/>
            <person name="Thomas B.C."/>
            <person name="Morowitz M.J."/>
            <person name="Banfield J.F."/>
        </authorList>
    </citation>
    <scope>NUCLEOTIDE SEQUENCE [LARGE SCALE GENOMIC DNA]</scope>
    <source>
        <strain evidence="4">S2_005_002_R2_34</strain>
    </source>
</reference>
<name>A0A2W5Q7R0_RHOSU</name>
<dbReference type="AlphaFoldDB" id="A0A2W5Q7R0"/>
<keyword evidence="2" id="KW-0233">DNA recombination</keyword>